<evidence type="ECO:0000256" key="1">
    <source>
        <dbReference type="ARBA" id="ARBA00004141"/>
    </source>
</evidence>
<dbReference type="Gene3D" id="1.20.1720.10">
    <property type="entry name" value="Multidrug resistance protein D"/>
    <property type="match status" value="1"/>
</dbReference>
<dbReference type="Pfam" id="PF07690">
    <property type="entry name" value="MFS_1"/>
    <property type="match status" value="1"/>
</dbReference>
<gene>
    <name evidence="8" type="ORF">sm9_1446</name>
</gene>
<dbReference type="GO" id="GO:0016020">
    <property type="term" value="C:membrane"/>
    <property type="evidence" value="ECO:0007669"/>
    <property type="project" value="UniProtKB-SubCell"/>
</dbReference>
<feature type="transmembrane region" description="Helical" evidence="6">
    <location>
        <begin position="46"/>
        <end position="66"/>
    </location>
</feature>
<dbReference type="InterPro" id="IPR036259">
    <property type="entry name" value="MFS_trans_sf"/>
</dbReference>
<reference evidence="8 9" key="1">
    <citation type="submission" date="2015-04" db="EMBL/GenBank/DDBJ databases">
        <title>The complete genome sequence of the rumen methanogen Methanobrevibacter millerae SM9.</title>
        <authorList>
            <person name="Leahy S.C."/>
            <person name="Kelly W.J."/>
            <person name="Pacheco D.M."/>
            <person name="Li D."/>
            <person name="Altermann E."/>
            <person name="Attwood G.T."/>
        </authorList>
    </citation>
    <scope>NUCLEOTIDE SEQUENCE [LARGE SCALE GENOMIC DNA]</scope>
    <source>
        <strain evidence="8 9">SM9</strain>
    </source>
</reference>
<organism evidence="8 9">
    <name type="scientific">Methanobrevibacter millerae</name>
    <dbReference type="NCBI Taxonomy" id="230361"/>
    <lineage>
        <taxon>Archaea</taxon>
        <taxon>Methanobacteriati</taxon>
        <taxon>Methanobacteriota</taxon>
        <taxon>Methanomada group</taxon>
        <taxon>Methanobacteria</taxon>
        <taxon>Methanobacteriales</taxon>
        <taxon>Methanobacteriaceae</taxon>
        <taxon>Methanobrevibacter</taxon>
    </lineage>
</organism>
<feature type="transmembrane region" description="Helical" evidence="6">
    <location>
        <begin position="103"/>
        <end position="124"/>
    </location>
</feature>
<evidence type="ECO:0000313" key="8">
    <source>
        <dbReference type="EMBL" id="ALT69227.1"/>
    </source>
</evidence>
<keyword evidence="3 6" id="KW-0812">Transmembrane</keyword>
<evidence type="ECO:0000256" key="2">
    <source>
        <dbReference type="ARBA" id="ARBA00022448"/>
    </source>
</evidence>
<feature type="transmembrane region" description="Helical" evidence="6">
    <location>
        <begin position="267"/>
        <end position="292"/>
    </location>
</feature>
<dbReference type="PROSITE" id="PS50850">
    <property type="entry name" value="MFS"/>
    <property type="match status" value="1"/>
</dbReference>
<dbReference type="GO" id="GO:0022857">
    <property type="term" value="F:transmembrane transporter activity"/>
    <property type="evidence" value="ECO:0007669"/>
    <property type="project" value="InterPro"/>
</dbReference>
<accession>A0A0U3CHF6</accession>
<feature type="transmembrane region" description="Helical" evidence="6">
    <location>
        <begin position="226"/>
        <end position="246"/>
    </location>
</feature>
<keyword evidence="2" id="KW-0813">Transport</keyword>
<sequence length="506" mass="53858">MNETNKEQSWIPLIIVALASFIIALDATFMNVSIAQVVADLHTDVSTIQATMSFYTLITAAFMMLSAKLQDIVGKKKLFLIGTALYGIGTFTAAISSSSTMLFIGWAVIEGVAGALMMPATVSIISGTYHGEKRTFALAIIGVMGAIAAAIGPLFGGVMTTFLSWKYGFASELIIVIIILLLQSKIPSFPPTESKKDLDITGTIISLIGLVLLVYGILLLTNDFNTSIGVIIVGIIALVGFVWFELRRKRSGKVPLLDIELLKDKNLSVGTLILLLAYLSMGGALFAISLFLQSVLQLNAFDTGLTTLPLTIGLLIFALMAPSLSVKLGHRKLMAIGCIIAIVGCMLLSTQFRLHTSMLNLLPGMFIMGAGLGFAMALSVDIAIINVPPEGQNGASGITSTSQSLGESMGTAIIGIILILGVFGGISHAVDVYAPEYSGNETFELEAYESFQTVSSINDIQSDPTVVGIVDIILQDTMAFVMQITAIIMAIVLILTLLLEDKKIKK</sequence>
<feature type="transmembrane region" description="Helical" evidence="6">
    <location>
        <begin position="304"/>
        <end position="321"/>
    </location>
</feature>
<dbReference type="PATRIC" id="fig|230361.4.peg.1492"/>
<feature type="transmembrane region" description="Helical" evidence="6">
    <location>
        <begin position="364"/>
        <end position="387"/>
    </location>
</feature>
<feature type="transmembrane region" description="Helical" evidence="6">
    <location>
        <begin position="78"/>
        <end position="97"/>
    </location>
</feature>
<evidence type="ECO:0000256" key="4">
    <source>
        <dbReference type="ARBA" id="ARBA00022989"/>
    </source>
</evidence>
<feature type="transmembrane region" description="Helical" evidence="6">
    <location>
        <begin position="480"/>
        <end position="499"/>
    </location>
</feature>
<evidence type="ECO:0000256" key="6">
    <source>
        <dbReference type="SAM" id="Phobius"/>
    </source>
</evidence>
<name>A0A0U3CHF6_9EURY</name>
<proteinExistence type="predicted"/>
<dbReference type="EMBL" id="CP011266">
    <property type="protein sequence ID" value="ALT69227.1"/>
    <property type="molecule type" value="Genomic_DNA"/>
</dbReference>
<protein>
    <submittedName>
        <fullName evidence="8">MFS transporter</fullName>
    </submittedName>
</protein>
<feature type="transmembrane region" description="Helical" evidence="6">
    <location>
        <begin position="198"/>
        <end position="220"/>
    </location>
</feature>
<dbReference type="GeneID" id="26736393"/>
<evidence type="ECO:0000313" key="9">
    <source>
        <dbReference type="Proteomes" id="UP000067738"/>
    </source>
</evidence>
<dbReference type="KEGG" id="mmil:sm9_1446"/>
<dbReference type="PANTHER" id="PTHR42718">
    <property type="entry name" value="MAJOR FACILITATOR SUPERFAMILY MULTIDRUG TRANSPORTER MFSC"/>
    <property type="match status" value="1"/>
</dbReference>
<feature type="domain" description="Major facilitator superfamily (MFS) profile" evidence="7">
    <location>
        <begin position="12"/>
        <end position="502"/>
    </location>
</feature>
<dbReference type="SUPFAM" id="SSF103473">
    <property type="entry name" value="MFS general substrate transporter"/>
    <property type="match status" value="2"/>
</dbReference>
<feature type="transmembrane region" description="Helical" evidence="6">
    <location>
        <begin position="12"/>
        <end position="34"/>
    </location>
</feature>
<dbReference type="InterPro" id="IPR011701">
    <property type="entry name" value="MFS"/>
</dbReference>
<keyword evidence="9" id="KW-1185">Reference proteome</keyword>
<dbReference type="CDD" id="cd17321">
    <property type="entry name" value="MFS_MMR_MDR_like"/>
    <property type="match status" value="1"/>
</dbReference>
<keyword evidence="4 6" id="KW-1133">Transmembrane helix</keyword>
<feature type="transmembrane region" description="Helical" evidence="6">
    <location>
        <begin position="167"/>
        <end position="186"/>
    </location>
</feature>
<evidence type="ECO:0000256" key="5">
    <source>
        <dbReference type="ARBA" id="ARBA00023136"/>
    </source>
</evidence>
<feature type="transmembrane region" description="Helical" evidence="6">
    <location>
        <begin position="333"/>
        <end position="352"/>
    </location>
</feature>
<dbReference type="PANTHER" id="PTHR42718:SF9">
    <property type="entry name" value="MAJOR FACILITATOR SUPERFAMILY MULTIDRUG TRANSPORTER MFSC"/>
    <property type="match status" value="1"/>
</dbReference>
<dbReference type="OrthoDB" id="117970at2157"/>
<dbReference type="InterPro" id="IPR020846">
    <property type="entry name" value="MFS_dom"/>
</dbReference>
<dbReference type="Proteomes" id="UP000067738">
    <property type="component" value="Chromosome"/>
</dbReference>
<keyword evidence="5 6" id="KW-0472">Membrane</keyword>
<feature type="transmembrane region" description="Helical" evidence="6">
    <location>
        <begin position="136"/>
        <end position="155"/>
    </location>
</feature>
<dbReference type="PRINTS" id="PR01036">
    <property type="entry name" value="TCRTETB"/>
</dbReference>
<evidence type="ECO:0000256" key="3">
    <source>
        <dbReference type="ARBA" id="ARBA00022692"/>
    </source>
</evidence>
<comment type="subcellular location">
    <subcellularLocation>
        <location evidence="1">Membrane</location>
        <topology evidence="1">Multi-pass membrane protein</topology>
    </subcellularLocation>
</comment>
<dbReference type="RefSeq" id="WP_083495865.1">
    <property type="nucleotide sequence ID" value="NZ_CP011266.1"/>
</dbReference>
<feature type="transmembrane region" description="Helical" evidence="6">
    <location>
        <begin position="408"/>
        <end position="430"/>
    </location>
</feature>
<dbReference type="Gene3D" id="1.20.1250.20">
    <property type="entry name" value="MFS general substrate transporter like domains"/>
    <property type="match status" value="1"/>
</dbReference>
<evidence type="ECO:0000259" key="7">
    <source>
        <dbReference type="PROSITE" id="PS50850"/>
    </source>
</evidence>
<dbReference type="AlphaFoldDB" id="A0A0U3CHF6"/>